<dbReference type="PANTHER" id="PTHR22604">
    <property type="entry name" value="OXIDOREDUCTASES"/>
    <property type="match status" value="1"/>
</dbReference>
<accession>A0A7R9ZKN0</accession>
<reference evidence="2" key="1">
    <citation type="submission" date="2021-01" db="EMBL/GenBank/DDBJ databases">
        <authorList>
            <person name="Corre E."/>
            <person name="Pelletier E."/>
            <person name="Niang G."/>
            <person name="Scheremetjew M."/>
            <person name="Finn R."/>
            <person name="Kale V."/>
            <person name="Holt S."/>
            <person name="Cochrane G."/>
            <person name="Meng A."/>
            <person name="Brown T."/>
            <person name="Cohen L."/>
        </authorList>
    </citation>
    <scope>NUCLEOTIDE SEQUENCE</scope>
    <source>
        <strain evidence="2">CCMP3328</strain>
    </source>
</reference>
<dbReference type="InterPro" id="IPR050984">
    <property type="entry name" value="Gfo/Idh/MocA_domain"/>
</dbReference>
<evidence type="ECO:0000256" key="1">
    <source>
        <dbReference type="ARBA" id="ARBA00023002"/>
    </source>
</evidence>
<gene>
    <name evidence="2" type="ORF">CAUS1442_LOCUS2679</name>
</gene>
<evidence type="ECO:0008006" key="3">
    <source>
        <dbReference type="Google" id="ProtNLM"/>
    </source>
</evidence>
<name>A0A7R9ZKN0_9STRA</name>
<dbReference type="AlphaFoldDB" id="A0A7R9ZKN0"/>
<dbReference type="PANTHER" id="PTHR22604:SF105">
    <property type="entry name" value="TRANS-1,2-DIHYDROBENZENE-1,2-DIOL DEHYDROGENASE"/>
    <property type="match status" value="1"/>
</dbReference>
<organism evidence="2">
    <name type="scientific">Craspedostauros australis</name>
    <dbReference type="NCBI Taxonomy" id="1486917"/>
    <lineage>
        <taxon>Eukaryota</taxon>
        <taxon>Sar</taxon>
        <taxon>Stramenopiles</taxon>
        <taxon>Ochrophyta</taxon>
        <taxon>Bacillariophyta</taxon>
        <taxon>Bacillariophyceae</taxon>
        <taxon>Bacillariophycidae</taxon>
        <taxon>Naviculales</taxon>
        <taxon>Naviculaceae</taxon>
        <taxon>Craspedostauros</taxon>
    </lineage>
</organism>
<proteinExistence type="predicted"/>
<dbReference type="GO" id="GO:0016491">
    <property type="term" value="F:oxidoreductase activity"/>
    <property type="evidence" value="ECO:0007669"/>
    <property type="project" value="UniProtKB-KW"/>
</dbReference>
<keyword evidence="1" id="KW-0560">Oxidoreductase</keyword>
<dbReference type="Gene3D" id="3.30.360.10">
    <property type="entry name" value="Dihydrodipicolinate Reductase, domain 2"/>
    <property type="match status" value="1"/>
</dbReference>
<protein>
    <recommendedName>
        <fullName evidence="3">Gfo/Idh/MocA-like oxidoreductase C-terminal domain-containing protein</fullName>
    </recommendedName>
</protein>
<dbReference type="EMBL" id="HBEF01004340">
    <property type="protein sequence ID" value="CAD8330581.1"/>
    <property type="molecule type" value="Transcribed_RNA"/>
</dbReference>
<evidence type="ECO:0000313" key="2">
    <source>
        <dbReference type="EMBL" id="CAD8330581.1"/>
    </source>
</evidence>
<sequence length="191" mass="20315">MFFPNSEPDQIKAVGQLDATTGVDLQVGMTMSFPPTSNVQPAMDESNVDESTPKLPGAGVAVLSFGVLCESVEETTMIGTKGRMTLQSPGHCPTRLTVDVKADGRGAKAESNVYEYALPEDTEEIKKAGGYFYPNSAGFAYEAAGVARCIAAGKLEAPQFTLDETMLNLKLMDEARRQIGVASVDAVNGFH</sequence>